<dbReference type="OrthoDB" id="1028464at2"/>
<organism evidence="1 2">
    <name type="scientific">Sinomicrobium pectinilyticum</name>
    <dbReference type="NCBI Taxonomy" id="1084421"/>
    <lineage>
        <taxon>Bacteria</taxon>
        <taxon>Pseudomonadati</taxon>
        <taxon>Bacteroidota</taxon>
        <taxon>Flavobacteriia</taxon>
        <taxon>Flavobacteriales</taxon>
        <taxon>Flavobacteriaceae</taxon>
        <taxon>Sinomicrobium</taxon>
    </lineage>
</organism>
<accession>A0A3N0CZ71</accession>
<evidence type="ECO:0008006" key="3">
    <source>
        <dbReference type="Google" id="ProtNLM"/>
    </source>
</evidence>
<dbReference type="AlphaFoldDB" id="A0A3N0CZ71"/>
<name>A0A3N0CZ71_SINP1</name>
<reference evidence="1 2" key="1">
    <citation type="submission" date="2018-10" db="EMBL/GenBank/DDBJ databases">
        <title>Sinomicrobium pectinilyticum sp. nov., a pectinase-producing bacterium isolated from alkaline and saline soil, and emended description of the genus Sinomicrobium.</title>
        <authorList>
            <person name="Cheng B."/>
            <person name="Li C."/>
            <person name="Lai Q."/>
            <person name="Du M."/>
            <person name="Shao Z."/>
            <person name="Xu P."/>
            <person name="Yang C."/>
        </authorList>
    </citation>
    <scope>NUCLEOTIDE SEQUENCE [LARGE SCALE GENOMIC DNA]</scope>
    <source>
        <strain evidence="1 2">5DNS001</strain>
    </source>
</reference>
<protein>
    <recommendedName>
        <fullName evidence="3">DUF4304 domain-containing protein</fullName>
    </recommendedName>
</protein>
<comment type="caution">
    <text evidence="1">The sequence shown here is derived from an EMBL/GenBank/DDBJ whole genome shotgun (WGS) entry which is preliminary data.</text>
</comment>
<gene>
    <name evidence="1" type="ORF">ED312_23145</name>
</gene>
<evidence type="ECO:0000313" key="2">
    <source>
        <dbReference type="Proteomes" id="UP000267469"/>
    </source>
</evidence>
<proteinExistence type="predicted"/>
<sequence length="232" mass="26832">MAENIKDIKKQVAEDWQNAFPQLVKYAQNKYYKILGSVIVGIELIKLPKVEEYRPHFVIYSLWGNKWGKDLKACLSAPIVLKEFFNRKGLQFSISYSKHSADFSEVLRAVQKQLPFSMEGNVSLKKVLSAFDEHSKTPPLSAAPNSYLQASLMESKLELAICSGHEKLVQDIFSQIKKRSWDLDHFALWGIKYEEWLNSVEHKITNNNELLSRLETNKQDKKLEKLQQSELN</sequence>
<keyword evidence="2" id="KW-1185">Reference proteome</keyword>
<dbReference type="Proteomes" id="UP000267469">
    <property type="component" value="Unassembled WGS sequence"/>
</dbReference>
<dbReference type="EMBL" id="RJTM01000197">
    <property type="protein sequence ID" value="RNL68609.1"/>
    <property type="molecule type" value="Genomic_DNA"/>
</dbReference>
<dbReference type="RefSeq" id="WP_123218398.1">
    <property type="nucleotide sequence ID" value="NZ_RJTM01000197.1"/>
</dbReference>
<evidence type="ECO:0000313" key="1">
    <source>
        <dbReference type="EMBL" id="RNL68609.1"/>
    </source>
</evidence>